<dbReference type="EMBL" id="KV744929">
    <property type="protein sequence ID" value="OCK81205.1"/>
    <property type="molecule type" value="Genomic_DNA"/>
</dbReference>
<dbReference type="AlphaFoldDB" id="A0A8E2EBY7"/>
<feature type="chain" id="PRO_5034524256" evidence="1">
    <location>
        <begin position="24"/>
        <end position="354"/>
    </location>
</feature>
<keyword evidence="3" id="KW-1185">Reference proteome</keyword>
<gene>
    <name evidence="2" type="ORF">K432DRAFT_23296</name>
</gene>
<reference evidence="2 3" key="1">
    <citation type="journal article" date="2016" name="Nat. Commun.">
        <title>Ectomycorrhizal ecology is imprinted in the genome of the dominant symbiotic fungus Cenococcum geophilum.</title>
        <authorList>
            <consortium name="DOE Joint Genome Institute"/>
            <person name="Peter M."/>
            <person name="Kohler A."/>
            <person name="Ohm R.A."/>
            <person name="Kuo A."/>
            <person name="Krutzmann J."/>
            <person name="Morin E."/>
            <person name="Arend M."/>
            <person name="Barry K.W."/>
            <person name="Binder M."/>
            <person name="Choi C."/>
            <person name="Clum A."/>
            <person name="Copeland A."/>
            <person name="Grisel N."/>
            <person name="Haridas S."/>
            <person name="Kipfer T."/>
            <person name="LaButti K."/>
            <person name="Lindquist E."/>
            <person name="Lipzen A."/>
            <person name="Maire R."/>
            <person name="Meier B."/>
            <person name="Mihaltcheva S."/>
            <person name="Molinier V."/>
            <person name="Murat C."/>
            <person name="Poggeler S."/>
            <person name="Quandt C.A."/>
            <person name="Sperisen C."/>
            <person name="Tritt A."/>
            <person name="Tisserant E."/>
            <person name="Crous P.W."/>
            <person name="Henrissat B."/>
            <person name="Nehls U."/>
            <person name="Egli S."/>
            <person name="Spatafora J.W."/>
            <person name="Grigoriev I.V."/>
            <person name="Martin F.M."/>
        </authorList>
    </citation>
    <scope>NUCLEOTIDE SEQUENCE [LARGE SCALE GENOMIC DNA]</scope>
    <source>
        <strain evidence="2 3">CBS 459.81</strain>
    </source>
</reference>
<keyword evidence="1" id="KW-0732">Signal</keyword>
<evidence type="ECO:0000256" key="1">
    <source>
        <dbReference type="SAM" id="SignalP"/>
    </source>
</evidence>
<feature type="signal peptide" evidence="1">
    <location>
        <begin position="1"/>
        <end position="23"/>
    </location>
</feature>
<organism evidence="2 3">
    <name type="scientific">Lepidopterella palustris CBS 459.81</name>
    <dbReference type="NCBI Taxonomy" id="1314670"/>
    <lineage>
        <taxon>Eukaryota</taxon>
        <taxon>Fungi</taxon>
        <taxon>Dikarya</taxon>
        <taxon>Ascomycota</taxon>
        <taxon>Pezizomycotina</taxon>
        <taxon>Dothideomycetes</taxon>
        <taxon>Pleosporomycetidae</taxon>
        <taxon>Mytilinidiales</taxon>
        <taxon>Argynnaceae</taxon>
        <taxon>Lepidopterella</taxon>
    </lineage>
</organism>
<protein>
    <submittedName>
        <fullName evidence="2">Uncharacterized protein</fullName>
    </submittedName>
</protein>
<dbReference type="Proteomes" id="UP000250266">
    <property type="component" value="Unassembled WGS sequence"/>
</dbReference>
<dbReference type="OrthoDB" id="10474575at2759"/>
<accession>A0A8E2EBY7</accession>
<evidence type="ECO:0000313" key="3">
    <source>
        <dbReference type="Proteomes" id="UP000250266"/>
    </source>
</evidence>
<sequence>MKIAIMNIVLSLVFGICVLTGRASSVEHSRVTRDIAFDRLSQILMNGSIIHANHLAATFSGTSRMQWFCTNFDSLDAHWRSAFGLPSPSTDAKDVVCDPPTIEAAIGALASPLTRMFYSEVVTAGTSGTIYLADMCTLMEEDIIRFYGVSVKEFFKLICADAGAKHTFGISGGLVLTESASASIKRYKSQIFARMMVISATDVSQIRSLCTDFPSFQAAITKQGLNSSEVQINLCDNVETLLAPSDARAYLLEPMGNLFEVMLLNAGPVKSAYTQSLCSNLDVDAMEDLGFDGNRIVTNACALNSASLARRRGPNPCLTCSFDYGICVRSGRSGGDCSGQVCQSSNCHGCGFGC</sequence>
<evidence type="ECO:0000313" key="2">
    <source>
        <dbReference type="EMBL" id="OCK81205.1"/>
    </source>
</evidence>
<name>A0A8E2EBY7_9PEZI</name>
<proteinExistence type="predicted"/>